<evidence type="ECO:0000313" key="2">
    <source>
        <dbReference type="EMBL" id="VAW31902.1"/>
    </source>
</evidence>
<sequence length="175" mass="20626">MEFLLLLIVIVLGILFYFLKNKVSRDSLANIVSQKEEKTLQFKRKDFLLNVPERLFFEGLQLVIPSEYVAFPQIVLSNIVKVNSSKKEFWSYQNKINKKTIDFVIFEKQYLKPVIAIEYDGKTHDRSDRQKRDSFVNSVLESAGIKSIHIRHQENINFEEVKNKINELLIPTKNY</sequence>
<dbReference type="InterPro" id="IPR024402">
    <property type="entry name" value="DUF2726"/>
</dbReference>
<protein>
    <recommendedName>
        <fullName evidence="1">DUF2726 domain-containing protein</fullName>
    </recommendedName>
</protein>
<organism evidence="2">
    <name type="scientific">hydrothermal vent metagenome</name>
    <dbReference type="NCBI Taxonomy" id="652676"/>
    <lineage>
        <taxon>unclassified sequences</taxon>
        <taxon>metagenomes</taxon>
        <taxon>ecological metagenomes</taxon>
    </lineage>
</organism>
<accession>A0A3B0UZI2</accession>
<gene>
    <name evidence="2" type="ORF">MNBD_CPR01-245</name>
</gene>
<dbReference type="EMBL" id="UOEV01000005">
    <property type="protein sequence ID" value="VAW31902.1"/>
    <property type="molecule type" value="Genomic_DNA"/>
</dbReference>
<dbReference type="PIRSF" id="PIRSF028063">
    <property type="entry name" value="UCP028063"/>
    <property type="match status" value="1"/>
</dbReference>
<dbReference type="Gene3D" id="3.40.960.10">
    <property type="entry name" value="VSR Endonuclease"/>
    <property type="match status" value="1"/>
</dbReference>
<dbReference type="AlphaFoldDB" id="A0A3B0UZI2"/>
<evidence type="ECO:0000259" key="1">
    <source>
        <dbReference type="Pfam" id="PF10881"/>
    </source>
</evidence>
<reference evidence="2" key="1">
    <citation type="submission" date="2018-06" db="EMBL/GenBank/DDBJ databases">
        <authorList>
            <person name="Zhirakovskaya E."/>
        </authorList>
    </citation>
    <scope>NUCLEOTIDE SEQUENCE</scope>
</reference>
<feature type="domain" description="DUF2726" evidence="1">
    <location>
        <begin position="48"/>
        <end position="167"/>
    </location>
</feature>
<name>A0A3B0UZI2_9ZZZZ</name>
<proteinExistence type="predicted"/>
<dbReference type="Pfam" id="PF10881">
    <property type="entry name" value="DUF2726"/>
    <property type="match status" value="1"/>
</dbReference>
<dbReference type="InterPro" id="IPR014538">
    <property type="entry name" value="UCP028063_topo_Znf"/>
</dbReference>